<protein>
    <recommendedName>
        <fullName evidence="4">F-box associated domain-containing protein</fullName>
    </recommendedName>
</protein>
<keyword evidence="1" id="KW-0732">Signal</keyword>
<gene>
    <name evidence="2" type="ORF">SEVIR_7G254100v2</name>
</gene>
<evidence type="ECO:0008006" key="4">
    <source>
        <dbReference type="Google" id="ProtNLM"/>
    </source>
</evidence>
<evidence type="ECO:0000256" key="1">
    <source>
        <dbReference type="SAM" id="SignalP"/>
    </source>
</evidence>
<feature type="signal peptide" evidence="1">
    <location>
        <begin position="1"/>
        <end position="17"/>
    </location>
</feature>
<feature type="chain" id="PRO_5020757899" description="F-box associated domain-containing protein" evidence="1">
    <location>
        <begin position="18"/>
        <end position="162"/>
    </location>
</feature>
<dbReference type="EMBL" id="CM016558">
    <property type="protein sequence ID" value="TKW06666.1"/>
    <property type="molecule type" value="Genomic_DNA"/>
</dbReference>
<dbReference type="Gramene" id="TKW06666">
    <property type="protein sequence ID" value="TKW06666"/>
    <property type="gene ID" value="SEVIR_7G254100v2"/>
</dbReference>
<keyword evidence="3" id="KW-1185">Reference proteome</keyword>
<accession>A0A4V6D4J1</accession>
<name>A0A4V6D4J1_SETVI</name>
<proteinExistence type="predicted"/>
<dbReference type="AlphaFoldDB" id="A0A4V6D4J1"/>
<sequence length="162" mass="18008">MRVAIIILLCMLVDVYTGSIVMETRCFRLDCCTMELSTLTLPPGAVMGMPWSTGETEDGEHCLVCVVHAATEDELHVWIRSDSNGVWELKQQEPLRSKAGIQTRVREVRVIVDGIVVLCLDDPSIAPTHVALNVTPLQVEAETYCRGVAFPYIMPWHLAVLT</sequence>
<dbReference type="PANTHER" id="PTHR33207">
    <property type="entry name" value="F-BOX DOMAIN CONTAINING PROTEIN-RELATED"/>
    <property type="match status" value="1"/>
</dbReference>
<evidence type="ECO:0000313" key="3">
    <source>
        <dbReference type="Proteomes" id="UP000298652"/>
    </source>
</evidence>
<reference evidence="2" key="1">
    <citation type="submission" date="2019-03" db="EMBL/GenBank/DDBJ databases">
        <title>WGS assembly of Setaria viridis.</title>
        <authorList>
            <person name="Huang P."/>
            <person name="Jenkins J."/>
            <person name="Grimwood J."/>
            <person name="Barry K."/>
            <person name="Healey A."/>
            <person name="Mamidi S."/>
            <person name="Sreedasyam A."/>
            <person name="Shu S."/>
            <person name="Feldman M."/>
            <person name="Wu J."/>
            <person name="Yu Y."/>
            <person name="Chen C."/>
            <person name="Johnson J."/>
            <person name="Rokhsar D."/>
            <person name="Baxter I."/>
            <person name="Schmutz J."/>
            <person name="Brutnell T."/>
            <person name="Kellogg E."/>
        </authorList>
    </citation>
    <scope>NUCLEOTIDE SEQUENCE [LARGE SCALE GENOMIC DNA]</scope>
</reference>
<organism evidence="2 3">
    <name type="scientific">Setaria viridis</name>
    <name type="common">Green bristlegrass</name>
    <name type="synonym">Setaria italica subsp. viridis</name>
    <dbReference type="NCBI Taxonomy" id="4556"/>
    <lineage>
        <taxon>Eukaryota</taxon>
        <taxon>Viridiplantae</taxon>
        <taxon>Streptophyta</taxon>
        <taxon>Embryophyta</taxon>
        <taxon>Tracheophyta</taxon>
        <taxon>Spermatophyta</taxon>
        <taxon>Magnoliopsida</taxon>
        <taxon>Liliopsida</taxon>
        <taxon>Poales</taxon>
        <taxon>Poaceae</taxon>
        <taxon>PACMAD clade</taxon>
        <taxon>Panicoideae</taxon>
        <taxon>Panicodae</taxon>
        <taxon>Paniceae</taxon>
        <taxon>Cenchrinae</taxon>
        <taxon>Setaria</taxon>
    </lineage>
</organism>
<dbReference type="Proteomes" id="UP000298652">
    <property type="component" value="Chromosome 7"/>
</dbReference>
<evidence type="ECO:0000313" key="2">
    <source>
        <dbReference type="EMBL" id="TKW06666.1"/>
    </source>
</evidence>